<name>A0ABV6DDQ1_9HYPH</name>
<keyword evidence="2" id="KW-1185">Reference proteome</keyword>
<proteinExistence type="predicted"/>
<evidence type="ECO:0000313" key="1">
    <source>
        <dbReference type="EMBL" id="MFC0210755.1"/>
    </source>
</evidence>
<feature type="non-terminal residue" evidence="1">
    <location>
        <position position="1"/>
    </location>
</feature>
<sequence>AAPPEDAGFFDRLLASARRAVTVRPVGEVEGETPAAIAARMEQAAIEGDYARALAEYEMLPPALQGVASGFAERLRARRSADRILEEALSAALKPA</sequence>
<comment type="caution">
    <text evidence="1">The sequence shown here is derived from an EMBL/GenBank/DDBJ whole genome shotgun (WGS) entry which is preliminary data.</text>
</comment>
<dbReference type="EMBL" id="JBHLXD010000091">
    <property type="protein sequence ID" value="MFC0210755.1"/>
    <property type="molecule type" value="Genomic_DNA"/>
</dbReference>
<accession>A0ABV6DDQ1</accession>
<organism evidence="1 2">
    <name type="scientific">Chelativorans intermedius</name>
    <dbReference type="NCBI Taxonomy" id="515947"/>
    <lineage>
        <taxon>Bacteria</taxon>
        <taxon>Pseudomonadati</taxon>
        <taxon>Pseudomonadota</taxon>
        <taxon>Alphaproteobacteria</taxon>
        <taxon>Hyphomicrobiales</taxon>
        <taxon>Phyllobacteriaceae</taxon>
        <taxon>Chelativorans</taxon>
    </lineage>
</organism>
<dbReference type="Proteomes" id="UP001589755">
    <property type="component" value="Unassembled WGS sequence"/>
</dbReference>
<reference evidence="1 2" key="1">
    <citation type="submission" date="2024-09" db="EMBL/GenBank/DDBJ databases">
        <authorList>
            <person name="Sun Q."/>
            <person name="Mori K."/>
        </authorList>
    </citation>
    <scope>NUCLEOTIDE SEQUENCE [LARGE SCALE GENOMIC DNA]</scope>
    <source>
        <strain evidence="1 2">CCM 8543</strain>
    </source>
</reference>
<evidence type="ECO:0000313" key="2">
    <source>
        <dbReference type="Proteomes" id="UP001589755"/>
    </source>
</evidence>
<gene>
    <name evidence="1" type="ORF">ACFFJ2_20420</name>
</gene>
<protein>
    <submittedName>
        <fullName evidence="1">Phage tail protein</fullName>
    </submittedName>
</protein>